<proteinExistence type="predicted"/>
<dbReference type="Gene3D" id="1.10.287.110">
    <property type="entry name" value="DnaJ domain"/>
    <property type="match status" value="1"/>
</dbReference>
<dbReference type="CDD" id="cd06257">
    <property type="entry name" value="DnaJ"/>
    <property type="match status" value="1"/>
</dbReference>
<name>A0A1I7W811_HETBA</name>
<evidence type="ECO:0000259" key="1">
    <source>
        <dbReference type="PROSITE" id="PS50076"/>
    </source>
</evidence>
<feature type="domain" description="J" evidence="1">
    <location>
        <begin position="96"/>
        <end position="131"/>
    </location>
</feature>
<dbReference type="InterPro" id="IPR001623">
    <property type="entry name" value="DnaJ_domain"/>
</dbReference>
<dbReference type="WBParaSite" id="Hba_00754">
    <property type="protein sequence ID" value="Hba_00754"/>
    <property type="gene ID" value="Hba_00754"/>
</dbReference>
<dbReference type="Pfam" id="PF00226">
    <property type="entry name" value="DnaJ"/>
    <property type="match status" value="1"/>
</dbReference>
<protein>
    <submittedName>
        <fullName evidence="3">J domain-containing protein</fullName>
    </submittedName>
</protein>
<dbReference type="SUPFAM" id="SSF46565">
    <property type="entry name" value="Chaperone J-domain"/>
    <property type="match status" value="1"/>
</dbReference>
<dbReference type="PROSITE" id="PS50076">
    <property type="entry name" value="DNAJ_2"/>
    <property type="match status" value="1"/>
</dbReference>
<evidence type="ECO:0000313" key="2">
    <source>
        <dbReference type="Proteomes" id="UP000095283"/>
    </source>
</evidence>
<reference evidence="3" key="1">
    <citation type="submission" date="2016-11" db="UniProtKB">
        <authorList>
            <consortium name="WormBaseParasite"/>
        </authorList>
    </citation>
    <scope>IDENTIFICATION</scope>
</reference>
<evidence type="ECO:0000313" key="3">
    <source>
        <dbReference type="WBParaSite" id="Hba_00754"/>
    </source>
</evidence>
<organism evidence="2 3">
    <name type="scientific">Heterorhabditis bacteriophora</name>
    <name type="common">Entomopathogenic nematode worm</name>
    <dbReference type="NCBI Taxonomy" id="37862"/>
    <lineage>
        <taxon>Eukaryota</taxon>
        <taxon>Metazoa</taxon>
        <taxon>Ecdysozoa</taxon>
        <taxon>Nematoda</taxon>
        <taxon>Chromadorea</taxon>
        <taxon>Rhabditida</taxon>
        <taxon>Rhabditina</taxon>
        <taxon>Rhabditomorpha</taxon>
        <taxon>Strongyloidea</taxon>
        <taxon>Heterorhabditidae</taxon>
        <taxon>Heterorhabditis</taxon>
    </lineage>
</organism>
<accession>A0A1I7W811</accession>
<keyword evidence="2" id="KW-1185">Reference proteome</keyword>
<dbReference type="InterPro" id="IPR036869">
    <property type="entry name" value="J_dom_sf"/>
</dbReference>
<dbReference type="AlphaFoldDB" id="A0A1I7W811"/>
<dbReference type="Proteomes" id="UP000095283">
    <property type="component" value="Unplaced"/>
</dbReference>
<sequence>MVFHGNTSVIGSIDQFAVNDSLILSITIANIDQVYGNGTQHENSEWKGRRIYDEQKVILLSGTHGIIGALLEEGVLVSRDALNHKHFVPHKCIMRSFYDILEVAEDVSYDEVKKTYYNYLRRVHPDTGGDI</sequence>